<evidence type="ECO:0000313" key="8">
    <source>
        <dbReference type="EMBL" id="SDG01354.1"/>
    </source>
</evidence>
<proteinExistence type="inferred from homology"/>
<reference evidence="8 9" key="1">
    <citation type="submission" date="2016-10" db="EMBL/GenBank/DDBJ databases">
        <authorList>
            <person name="de Groot N.N."/>
        </authorList>
    </citation>
    <scope>NUCLEOTIDE SEQUENCE [LARGE SCALE GENOMIC DNA]</scope>
    <source>
        <strain evidence="8 9">CPCC 201354</strain>
    </source>
</reference>
<evidence type="ECO:0000256" key="4">
    <source>
        <dbReference type="RuleBase" id="RU362132"/>
    </source>
</evidence>
<dbReference type="SUPFAM" id="SSF52467">
    <property type="entry name" value="DHS-like NAD/FAD-binding domain"/>
    <property type="match status" value="1"/>
</dbReference>
<protein>
    <submittedName>
        <fullName evidence="8">Acetolactate synthase-1/2/3 large subunit</fullName>
    </submittedName>
</protein>
<evidence type="ECO:0000256" key="1">
    <source>
        <dbReference type="ARBA" id="ARBA00001964"/>
    </source>
</evidence>
<dbReference type="InterPro" id="IPR012000">
    <property type="entry name" value="Thiamin_PyroP_enz_cen_dom"/>
</dbReference>
<feature type="domain" description="Thiamine pyrophosphate enzyme N-terminal TPP-binding" evidence="7">
    <location>
        <begin position="3"/>
        <end position="116"/>
    </location>
</feature>
<dbReference type="PROSITE" id="PS00187">
    <property type="entry name" value="TPP_ENZYMES"/>
    <property type="match status" value="1"/>
</dbReference>
<dbReference type="PANTHER" id="PTHR18968:SF13">
    <property type="entry name" value="ACETOLACTATE SYNTHASE CATALYTIC SUBUNIT, MITOCHONDRIAL"/>
    <property type="match status" value="1"/>
</dbReference>
<evidence type="ECO:0000256" key="2">
    <source>
        <dbReference type="ARBA" id="ARBA00007812"/>
    </source>
</evidence>
<evidence type="ECO:0000313" key="9">
    <source>
        <dbReference type="Proteomes" id="UP000198923"/>
    </source>
</evidence>
<dbReference type="CDD" id="cd07035">
    <property type="entry name" value="TPP_PYR_POX_like"/>
    <property type="match status" value="1"/>
</dbReference>
<comment type="cofactor">
    <cofactor evidence="1">
        <name>thiamine diphosphate</name>
        <dbReference type="ChEBI" id="CHEBI:58937"/>
    </cofactor>
</comment>
<dbReference type="Gene3D" id="3.40.50.1220">
    <property type="entry name" value="TPP-binding domain"/>
    <property type="match status" value="1"/>
</dbReference>
<dbReference type="InterPro" id="IPR029035">
    <property type="entry name" value="DHS-like_NAD/FAD-binding_dom"/>
</dbReference>
<comment type="similarity">
    <text evidence="2 4">Belongs to the TPP enzyme family.</text>
</comment>
<dbReference type="PANTHER" id="PTHR18968">
    <property type="entry name" value="THIAMINE PYROPHOSPHATE ENZYMES"/>
    <property type="match status" value="1"/>
</dbReference>
<evidence type="ECO:0000259" key="7">
    <source>
        <dbReference type="Pfam" id="PF02776"/>
    </source>
</evidence>
<keyword evidence="3 4" id="KW-0786">Thiamine pyrophosphate</keyword>
<gene>
    <name evidence="8" type="ORF">SAMN05421505_101102</name>
</gene>
<feature type="domain" description="Thiamine pyrophosphate enzyme central" evidence="5">
    <location>
        <begin position="191"/>
        <end position="329"/>
    </location>
</feature>
<dbReference type="OrthoDB" id="2254214at2"/>
<keyword evidence="9" id="KW-1185">Reference proteome</keyword>
<dbReference type="GO" id="GO:0000287">
    <property type="term" value="F:magnesium ion binding"/>
    <property type="evidence" value="ECO:0007669"/>
    <property type="project" value="InterPro"/>
</dbReference>
<dbReference type="GO" id="GO:0030976">
    <property type="term" value="F:thiamine pyrophosphate binding"/>
    <property type="evidence" value="ECO:0007669"/>
    <property type="project" value="InterPro"/>
</dbReference>
<accession>A0A1G7QSB7</accession>
<dbReference type="Pfam" id="PF00205">
    <property type="entry name" value="TPP_enzyme_M"/>
    <property type="match status" value="1"/>
</dbReference>
<dbReference type="InterPro" id="IPR012001">
    <property type="entry name" value="Thiamin_PyroP_enz_TPP-bd_dom"/>
</dbReference>
<dbReference type="InterPro" id="IPR000399">
    <property type="entry name" value="TPP-bd_CS"/>
</dbReference>
<dbReference type="AlphaFoldDB" id="A0A1G7QSB7"/>
<dbReference type="CDD" id="cd00568">
    <property type="entry name" value="TPP_enzymes"/>
    <property type="match status" value="1"/>
</dbReference>
<dbReference type="GO" id="GO:0009097">
    <property type="term" value="P:isoleucine biosynthetic process"/>
    <property type="evidence" value="ECO:0007669"/>
    <property type="project" value="TreeGrafter"/>
</dbReference>
<evidence type="ECO:0000259" key="6">
    <source>
        <dbReference type="Pfam" id="PF02775"/>
    </source>
</evidence>
<dbReference type="Proteomes" id="UP000198923">
    <property type="component" value="Unassembled WGS sequence"/>
</dbReference>
<dbReference type="GO" id="GO:0009099">
    <property type="term" value="P:L-valine biosynthetic process"/>
    <property type="evidence" value="ECO:0007669"/>
    <property type="project" value="TreeGrafter"/>
</dbReference>
<dbReference type="Pfam" id="PF02775">
    <property type="entry name" value="TPP_enzyme_C"/>
    <property type="match status" value="1"/>
</dbReference>
<dbReference type="Pfam" id="PF02776">
    <property type="entry name" value="TPP_enzyme_N"/>
    <property type="match status" value="1"/>
</dbReference>
<evidence type="ECO:0000256" key="3">
    <source>
        <dbReference type="ARBA" id="ARBA00023052"/>
    </source>
</evidence>
<dbReference type="STRING" id="504805.SAMN05421505_101102"/>
<dbReference type="InterPro" id="IPR029061">
    <property type="entry name" value="THDP-binding"/>
</dbReference>
<dbReference type="GO" id="GO:0005948">
    <property type="term" value="C:acetolactate synthase complex"/>
    <property type="evidence" value="ECO:0007669"/>
    <property type="project" value="TreeGrafter"/>
</dbReference>
<dbReference type="RefSeq" id="WP_093167086.1">
    <property type="nucleotide sequence ID" value="NZ_FNCN01000001.1"/>
</dbReference>
<dbReference type="GO" id="GO:0003984">
    <property type="term" value="F:acetolactate synthase activity"/>
    <property type="evidence" value="ECO:0007669"/>
    <property type="project" value="TreeGrafter"/>
</dbReference>
<sequence>MTTVSDVIAGALARHGVEAILAQSNPTELMLAAERIGIRQILYRTENAGGAMADGFSRISGRIGVVAAQNGPAATLLVAPMAEALKASIPMLVLVQEVPSGNRDRNAFQELDHVALFASVSKWTRRIDDPTRVEDTIDQALTMANSGRPGPVVLLLPRDVLGKPAAPGRFARTADLGAFPLDRPRPDAAAVSRAAQLIAAARSPLVVAGGGVHGSGAVAELAALQEIAHLPVVTTNMGKGAVDESGPLSLGVAANITGERGPAHFHLPLIAGADVVLLVGTRTNENGTEAWTLTSPDATYIHIDVDPLEVGRNYESLRLLGDARAALGDLTAALAATDLTLRVARSEELRATIAAGRQQHFEAVTPLLESGETPIAPERLFAELGRLLDPDDIVVADASYSSFWIAGYLLAKRPGQRFLMPRGLAGLGWGLPLALGAKIAAPGRRVIAVVGDGGFAHVWSELETAVRERLPVTVVVLNNSVLGAQRHAENAAFGETTTGVELDPVDHAAIATAVGAAGIVVEHPDAIAPALRKALDSSGTTVIDVIVDPDAYPPVRAFDVSTDRLNTPPHRVRPAP</sequence>
<name>A0A1G7QSB7_9ACTN</name>
<dbReference type="Gene3D" id="3.40.50.970">
    <property type="match status" value="2"/>
</dbReference>
<organism evidence="8 9">
    <name type="scientific">Sinosporangium album</name>
    <dbReference type="NCBI Taxonomy" id="504805"/>
    <lineage>
        <taxon>Bacteria</taxon>
        <taxon>Bacillati</taxon>
        <taxon>Actinomycetota</taxon>
        <taxon>Actinomycetes</taxon>
        <taxon>Streptosporangiales</taxon>
        <taxon>Streptosporangiaceae</taxon>
        <taxon>Sinosporangium</taxon>
    </lineage>
</organism>
<dbReference type="GO" id="GO:0050660">
    <property type="term" value="F:flavin adenine dinucleotide binding"/>
    <property type="evidence" value="ECO:0007669"/>
    <property type="project" value="TreeGrafter"/>
</dbReference>
<dbReference type="InterPro" id="IPR011766">
    <property type="entry name" value="TPP_enzyme_TPP-bd"/>
</dbReference>
<dbReference type="SUPFAM" id="SSF52518">
    <property type="entry name" value="Thiamin diphosphate-binding fold (THDP-binding)"/>
    <property type="match status" value="2"/>
</dbReference>
<feature type="domain" description="Thiamine pyrophosphate enzyme TPP-binding" evidence="6">
    <location>
        <begin position="399"/>
        <end position="545"/>
    </location>
</feature>
<dbReference type="InterPro" id="IPR045229">
    <property type="entry name" value="TPP_enz"/>
</dbReference>
<dbReference type="NCBIfam" id="NF004772">
    <property type="entry name" value="PRK06112.1"/>
    <property type="match status" value="1"/>
</dbReference>
<evidence type="ECO:0000259" key="5">
    <source>
        <dbReference type="Pfam" id="PF00205"/>
    </source>
</evidence>
<dbReference type="EMBL" id="FNCN01000001">
    <property type="protein sequence ID" value="SDG01354.1"/>
    <property type="molecule type" value="Genomic_DNA"/>
</dbReference>